<keyword evidence="3" id="KW-1185">Reference proteome</keyword>
<protein>
    <recommendedName>
        <fullName evidence="1">UPF0340 protein D8M05_10240</fullName>
    </recommendedName>
</protein>
<comment type="similarity">
    <text evidence="1">Belongs to the UPF0340 family.</text>
</comment>
<gene>
    <name evidence="2" type="ORF">D8M05_10240</name>
</gene>
<reference evidence="2 3" key="1">
    <citation type="journal article" date="2015" name="Antonie Van Leeuwenhoek">
        <title>Oceanobacillus bengalensis sp. nov., a bacterium isolated from seawater of the Bay of Bengal.</title>
        <authorList>
            <person name="Yongchang O."/>
            <person name="Xiang W."/>
            <person name="Wang G."/>
        </authorList>
    </citation>
    <scope>NUCLEOTIDE SEQUENCE [LARGE SCALE GENOMIC DNA]</scope>
    <source>
        <strain evidence="2 3">MCCC 1K00260</strain>
    </source>
</reference>
<dbReference type="Gene3D" id="3.40.50.10360">
    <property type="entry name" value="Hypothetical protein TT1679"/>
    <property type="match status" value="1"/>
</dbReference>
<dbReference type="NCBIfam" id="TIGR01440">
    <property type="entry name" value="TIGR01440 family protein"/>
    <property type="match status" value="1"/>
</dbReference>
<dbReference type="AlphaFoldDB" id="A0A494YYR0"/>
<dbReference type="EMBL" id="RBZO01000014">
    <property type="protein sequence ID" value="RKQ15369.1"/>
    <property type="molecule type" value="Genomic_DNA"/>
</dbReference>
<dbReference type="OrthoDB" id="9803187at2"/>
<accession>A0A494YYR0</accession>
<evidence type="ECO:0000313" key="3">
    <source>
        <dbReference type="Proteomes" id="UP000281813"/>
    </source>
</evidence>
<dbReference type="PIRSF" id="PIRSF007510">
    <property type="entry name" value="UCP007510"/>
    <property type="match status" value="1"/>
</dbReference>
<proteinExistence type="inferred from homology"/>
<name>A0A494YYR0_9BACI</name>
<evidence type="ECO:0000256" key="1">
    <source>
        <dbReference type="HAMAP-Rule" id="MF_00800"/>
    </source>
</evidence>
<evidence type="ECO:0000313" key="2">
    <source>
        <dbReference type="EMBL" id="RKQ15369.1"/>
    </source>
</evidence>
<dbReference type="Pfam" id="PF04260">
    <property type="entry name" value="DUF436"/>
    <property type="match status" value="1"/>
</dbReference>
<dbReference type="Proteomes" id="UP000281813">
    <property type="component" value="Unassembled WGS sequence"/>
</dbReference>
<dbReference type="HAMAP" id="MF_00800">
    <property type="entry name" value="UPF0340"/>
    <property type="match status" value="1"/>
</dbReference>
<dbReference type="RefSeq" id="WP_121131459.1">
    <property type="nucleotide sequence ID" value="NZ_JBHUFK010000065.1"/>
</dbReference>
<dbReference type="InterPro" id="IPR006340">
    <property type="entry name" value="DUF436"/>
</dbReference>
<comment type="caution">
    <text evidence="2">The sequence shown here is derived from an EMBL/GenBank/DDBJ whole genome shotgun (WGS) entry which is preliminary data.</text>
</comment>
<dbReference type="InterPro" id="IPR028345">
    <property type="entry name" value="Antibiotic_NAT-like"/>
</dbReference>
<organism evidence="2 3">
    <name type="scientific">Oceanobacillus bengalensis</name>
    <dbReference type="NCBI Taxonomy" id="1435466"/>
    <lineage>
        <taxon>Bacteria</taxon>
        <taxon>Bacillati</taxon>
        <taxon>Bacillota</taxon>
        <taxon>Bacilli</taxon>
        <taxon>Bacillales</taxon>
        <taxon>Bacillaceae</taxon>
        <taxon>Oceanobacillus</taxon>
    </lineage>
</organism>
<dbReference type="SUPFAM" id="SSF110710">
    <property type="entry name" value="TTHA0583/YokD-like"/>
    <property type="match status" value="1"/>
</dbReference>
<sequence length="187" mass="20547">MGDFLGEIKLDLENAVNEWMESGHLIGGNIFVIGCSTSEVSGKRIGSSGSEEIAGVIFNQLVSLQKRTGIKLAFQCCEHLNRAIVVERETMLAYHLEEVSVVPVKKAGGSMAAYAYQQMADPVVVEYIKAQAGMDIGETMIGMHLQHVAVPLRFKQRYVGEARLTAAYTRPKLIGGLRANYENTRLK</sequence>